<keyword evidence="2" id="KW-1185">Reference proteome</keyword>
<protein>
    <submittedName>
        <fullName evidence="1">Repeat protein</fullName>
    </submittedName>
</protein>
<sequence>MSGLFHGNLIKKMLQDSDKNKFKNFVSTKIDRNTCYDIVHTVSNWKNSDYDEILIDAISKGNITIEGDLLPELYCCENEYLIEKIIDSDCLSPELYSELFLQTCSDRSELYIAIQVFESKNIDLNYNNGECFLKMCRCPNDELTKKFFKKFFDDEYKIDYKNKFFIEGIIHIIQKEDLKKLNILTKKGVDLSFLNNIKINTNKNRNQIISILSDSGIEPINIINLFANKY</sequence>
<organism evidence="1 2">
    <name type="scientific">Moumouvirus goulette</name>
    <dbReference type="NCBI Taxonomy" id="1247379"/>
    <lineage>
        <taxon>Viruses</taxon>
        <taxon>Varidnaviria</taxon>
        <taxon>Bamfordvirae</taxon>
        <taxon>Nucleocytoviricota</taxon>
        <taxon>Megaviricetes</taxon>
        <taxon>Imitervirales</taxon>
        <taxon>Mimiviridae</taxon>
        <taxon>Megamimivirinae</taxon>
        <taxon>Moumouvirus</taxon>
        <taxon>Moumouvirus goulettemassiliense</taxon>
    </lineage>
</organism>
<evidence type="ECO:0000313" key="1">
    <source>
        <dbReference type="EMBL" id="AGF85018.1"/>
    </source>
</evidence>
<evidence type="ECO:0000313" key="2">
    <source>
        <dbReference type="Proteomes" id="UP000241071"/>
    </source>
</evidence>
<reference evidence="1 2" key="1">
    <citation type="submission" date="2012-10" db="EMBL/GenBank/DDBJ databases">
        <title>Complete genome sequence of Moumouvirus goulette.</title>
        <authorList>
            <person name="Fournous G."/>
            <person name="Bougalmi M."/>
            <person name="Colson P."/>
        </authorList>
    </citation>
    <scope>NUCLEOTIDE SEQUENCE [LARGE SCALE GENOMIC DNA]</scope>
</reference>
<proteinExistence type="predicted"/>
<dbReference type="EMBL" id="KC008572">
    <property type="protein sequence ID" value="AGF85018.1"/>
    <property type="molecule type" value="Genomic_DNA"/>
</dbReference>
<gene>
    <name evidence="1" type="ORF">glt_00209</name>
</gene>
<accession>M1PGB0</accession>
<dbReference type="Proteomes" id="UP000241071">
    <property type="component" value="Segment"/>
</dbReference>
<name>M1PGB0_9VIRU</name>